<protein>
    <submittedName>
        <fullName evidence="1">Uncharacterized protein</fullName>
    </submittedName>
</protein>
<accession>A0A2I0LF23</accession>
<proteinExistence type="predicted"/>
<organism evidence="1 2">
    <name type="scientific">Punica granatum</name>
    <name type="common">Pomegranate</name>
    <dbReference type="NCBI Taxonomy" id="22663"/>
    <lineage>
        <taxon>Eukaryota</taxon>
        <taxon>Viridiplantae</taxon>
        <taxon>Streptophyta</taxon>
        <taxon>Embryophyta</taxon>
        <taxon>Tracheophyta</taxon>
        <taxon>Spermatophyta</taxon>
        <taxon>Magnoliopsida</taxon>
        <taxon>eudicotyledons</taxon>
        <taxon>Gunneridae</taxon>
        <taxon>Pentapetalae</taxon>
        <taxon>rosids</taxon>
        <taxon>malvids</taxon>
        <taxon>Myrtales</taxon>
        <taxon>Lythraceae</taxon>
        <taxon>Punica</taxon>
    </lineage>
</organism>
<reference evidence="1 2" key="1">
    <citation type="submission" date="2017-11" db="EMBL/GenBank/DDBJ databases">
        <title>De-novo sequencing of pomegranate (Punica granatum L.) genome.</title>
        <authorList>
            <person name="Akparov Z."/>
            <person name="Amiraslanov A."/>
            <person name="Hajiyeva S."/>
            <person name="Abbasov M."/>
            <person name="Kaur K."/>
            <person name="Hamwieh A."/>
            <person name="Solovyev V."/>
            <person name="Salamov A."/>
            <person name="Braich B."/>
            <person name="Kosarev P."/>
            <person name="Mahmoud A."/>
            <person name="Hajiyev E."/>
            <person name="Babayeva S."/>
            <person name="Izzatullayeva V."/>
            <person name="Mammadov A."/>
            <person name="Mammadov A."/>
            <person name="Sharifova S."/>
            <person name="Ojaghi J."/>
            <person name="Eynullazada K."/>
            <person name="Bayramov B."/>
            <person name="Abdulazimova A."/>
            <person name="Shahmuradov I."/>
        </authorList>
    </citation>
    <scope>NUCLEOTIDE SEQUENCE [LARGE SCALE GENOMIC DNA]</scope>
    <source>
        <strain evidence="2">cv. AG2017</strain>
        <tissue evidence="1">Leaf</tissue>
    </source>
</reference>
<keyword evidence="2" id="KW-1185">Reference proteome</keyword>
<comment type="caution">
    <text evidence="1">The sequence shown here is derived from an EMBL/GenBank/DDBJ whole genome shotgun (WGS) entry which is preliminary data.</text>
</comment>
<name>A0A2I0LF23_PUNGR</name>
<dbReference type="EMBL" id="PGOL01000011">
    <property type="protein sequence ID" value="PKI79288.1"/>
    <property type="molecule type" value="Genomic_DNA"/>
</dbReference>
<evidence type="ECO:0000313" key="2">
    <source>
        <dbReference type="Proteomes" id="UP000233551"/>
    </source>
</evidence>
<dbReference type="Proteomes" id="UP000233551">
    <property type="component" value="Unassembled WGS sequence"/>
</dbReference>
<dbReference type="AlphaFoldDB" id="A0A2I0LF23"/>
<evidence type="ECO:0000313" key="1">
    <source>
        <dbReference type="EMBL" id="PKI79288.1"/>
    </source>
</evidence>
<gene>
    <name evidence="1" type="ORF">CRG98_000302</name>
</gene>
<sequence length="184" mass="19648">MVYGPECGLSSGPACALLDRAACECPPFRGWVTDTGETESPLIVLRSEGRDPISYSGLRERVGEGFESRVTRWNTWLDVRVQRGASSGELGTRGGRAWAGTGATWSSNALSGAQAGAGGCAWVLVSSVCGRRTCGSVDVHVSTRRDVRGAQVQAHERACGDTERLALELMTGVLFTREHNVHPK</sequence>